<comment type="caution">
    <text evidence="2">The sequence shown here is derived from an EMBL/GenBank/DDBJ whole genome shotgun (WGS) entry which is preliminary data.</text>
</comment>
<evidence type="ECO:0000259" key="1">
    <source>
        <dbReference type="PROSITE" id="PS50883"/>
    </source>
</evidence>
<feature type="domain" description="EAL" evidence="1">
    <location>
        <begin position="1"/>
        <end position="47"/>
    </location>
</feature>
<dbReference type="OrthoDB" id="9813903at2"/>
<sequence length="69" mass="7212">MRVTVEGVETASQAAFLDTADGHQVQGVFFGRPVPTSELGASILAGFARAMPPASPMTKLHVDNATAER</sequence>
<organism evidence="2 3">
    <name type="scientific">Bradyrhizobium niftali</name>
    <dbReference type="NCBI Taxonomy" id="2560055"/>
    <lineage>
        <taxon>Bacteria</taxon>
        <taxon>Pseudomonadati</taxon>
        <taxon>Pseudomonadota</taxon>
        <taxon>Alphaproteobacteria</taxon>
        <taxon>Hyphomicrobiales</taxon>
        <taxon>Nitrobacteraceae</taxon>
        <taxon>Bradyrhizobium</taxon>
    </lineage>
</organism>
<proteinExistence type="predicted"/>
<dbReference type="AlphaFoldDB" id="A0A4Y9L3G5"/>
<dbReference type="EMBL" id="SPQT01000045">
    <property type="protein sequence ID" value="TFV37945.1"/>
    <property type="molecule type" value="Genomic_DNA"/>
</dbReference>
<evidence type="ECO:0000313" key="3">
    <source>
        <dbReference type="Proteomes" id="UP000297966"/>
    </source>
</evidence>
<dbReference type="Proteomes" id="UP000297966">
    <property type="component" value="Unassembled WGS sequence"/>
</dbReference>
<evidence type="ECO:0000313" key="2">
    <source>
        <dbReference type="EMBL" id="TFV37945.1"/>
    </source>
</evidence>
<gene>
    <name evidence="2" type="ORF">E4K65_42795</name>
</gene>
<dbReference type="SUPFAM" id="SSF141868">
    <property type="entry name" value="EAL domain-like"/>
    <property type="match status" value="1"/>
</dbReference>
<dbReference type="Gene3D" id="3.20.20.450">
    <property type="entry name" value="EAL domain"/>
    <property type="match status" value="1"/>
</dbReference>
<name>A0A4Y9L3G5_9BRAD</name>
<dbReference type="InterPro" id="IPR035919">
    <property type="entry name" value="EAL_sf"/>
</dbReference>
<protein>
    <recommendedName>
        <fullName evidence="1">EAL domain-containing protein</fullName>
    </recommendedName>
</protein>
<keyword evidence="3" id="KW-1185">Reference proteome</keyword>
<accession>A0A4Y9L3G5</accession>
<reference evidence="2 3" key="1">
    <citation type="submission" date="2019-03" db="EMBL/GenBank/DDBJ databases">
        <title>Bradyrhizobium diversity isolated from nodules of Chamaecrista fasciculata.</title>
        <authorList>
            <person name="Klepa M.S."/>
            <person name="Urquiaga M.O."/>
            <person name="Hungria M."/>
            <person name="Delamuta J.R."/>
        </authorList>
    </citation>
    <scope>NUCLEOTIDE SEQUENCE [LARGE SCALE GENOMIC DNA]</scope>
    <source>
        <strain evidence="2 3">CNPSo 3448</strain>
    </source>
</reference>
<dbReference type="InterPro" id="IPR001633">
    <property type="entry name" value="EAL_dom"/>
</dbReference>
<dbReference type="PROSITE" id="PS50883">
    <property type="entry name" value="EAL"/>
    <property type="match status" value="1"/>
</dbReference>